<dbReference type="InterPro" id="IPR050881">
    <property type="entry name" value="LL-DAP_aminotransferase"/>
</dbReference>
<dbReference type="PROSITE" id="PS00105">
    <property type="entry name" value="AA_TRANSFER_CLASS_1"/>
    <property type="match status" value="1"/>
</dbReference>
<name>A0A239F1Q1_9BACT</name>
<dbReference type="EMBL" id="FZOQ01000007">
    <property type="protein sequence ID" value="SNS50478.1"/>
    <property type="molecule type" value="Genomic_DNA"/>
</dbReference>
<evidence type="ECO:0000259" key="5">
    <source>
        <dbReference type="Pfam" id="PF00155"/>
    </source>
</evidence>
<dbReference type="CDD" id="cd00609">
    <property type="entry name" value="AAT_like"/>
    <property type="match status" value="1"/>
</dbReference>
<dbReference type="InterPro" id="IPR004839">
    <property type="entry name" value="Aminotransferase_I/II_large"/>
</dbReference>
<dbReference type="InterPro" id="IPR004838">
    <property type="entry name" value="NHTrfase_class1_PyrdxlP-BS"/>
</dbReference>
<dbReference type="PANTHER" id="PTHR42832:SF3">
    <property type="entry name" value="L-GLUTAMINE--4-(METHYLSULFANYL)-2-OXOBUTANOATE AMINOTRANSFERASE"/>
    <property type="match status" value="1"/>
</dbReference>
<dbReference type="SUPFAM" id="SSF53383">
    <property type="entry name" value="PLP-dependent transferases"/>
    <property type="match status" value="1"/>
</dbReference>
<dbReference type="Gene3D" id="3.40.640.10">
    <property type="entry name" value="Type I PLP-dependent aspartate aminotransferase-like (Major domain)"/>
    <property type="match status" value="1"/>
</dbReference>
<accession>A0A239F1Q1</accession>
<dbReference type="EC" id="2.6.1.-" evidence="4"/>
<dbReference type="InterPro" id="IPR015421">
    <property type="entry name" value="PyrdxlP-dep_Trfase_major"/>
</dbReference>
<keyword evidence="7" id="KW-1185">Reference proteome</keyword>
<dbReference type="AlphaFoldDB" id="A0A239F1Q1"/>
<evidence type="ECO:0000313" key="7">
    <source>
        <dbReference type="Proteomes" id="UP000198432"/>
    </source>
</evidence>
<dbReference type="GO" id="GO:0008483">
    <property type="term" value="F:transaminase activity"/>
    <property type="evidence" value="ECO:0007669"/>
    <property type="project" value="UniProtKB-KW"/>
</dbReference>
<dbReference type="OrthoDB" id="1489696at2"/>
<comment type="cofactor">
    <cofactor evidence="1 4">
        <name>pyridoxal 5'-phosphate</name>
        <dbReference type="ChEBI" id="CHEBI:597326"/>
    </cofactor>
</comment>
<gene>
    <name evidence="6" type="ORF">SAMN06296052_107168</name>
</gene>
<protein>
    <recommendedName>
        <fullName evidence="4">Aminotransferase</fullName>
        <ecNumber evidence="4">2.6.1.-</ecNumber>
    </recommendedName>
</protein>
<keyword evidence="2 4" id="KW-0032">Aminotransferase</keyword>
<comment type="similarity">
    <text evidence="4">Belongs to the class-I pyridoxal-phosphate-dependent aminotransferase family.</text>
</comment>
<organism evidence="6 7">
    <name type="scientific">Pontibacter ummariensis</name>
    <dbReference type="NCBI Taxonomy" id="1610492"/>
    <lineage>
        <taxon>Bacteria</taxon>
        <taxon>Pseudomonadati</taxon>
        <taxon>Bacteroidota</taxon>
        <taxon>Cytophagia</taxon>
        <taxon>Cytophagales</taxon>
        <taxon>Hymenobacteraceae</taxon>
        <taxon>Pontibacter</taxon>
    </lineage>
</organism>
<sequence length="396" mass="43571">MIIPKADRLQNVQEYYFARKLAEVRALAAKGKQIINLGIGNPDQLPSAATVAALTNSAEAPQSHGYQSYNGIVSLREAIATWYGQAYGVALTEAEVLPLMGSKEGIAHISMAFLNPGDRVLVPNPGYPAYSSAARLAGAEPLAYTLDEANGWQPQEQELLQLIAQGGVKLMWINYPHMPTGTEATAELFEGLVAFARKHRILLINDNPYSLVLPNQSPLSLLHVAGAKECCLELNSLSKSHNMAGWRVGMVLGHTEYLATILAVKSNMDSGMFLPVQQAAIEALQNDSEWHAARNEEYARRKVLVHQLLDMLECHYQAHSVGMFVWARVPDAITDVEAYLDEILYEAGVFITPGKIFGTQGERYLRVSLCVSAPQLEEAIQRIKQHTILTVSHELK</sequence>
<dbReference type="Proteomes" id="UP000198432">
    <property type="component" value="Unassembled WGS sequence"/>
</dbReference>
<dbReference type="InterPro" id="IPR015424">
    <property type="entry name" value="PyrdxlP-dep_Trfase"/>
</dbReference>
<evidence type="ECO:0000313" key="6">
    <source>
        <dbReference type="EMBL" id="SNS50478.1"/>
    </source>
</evidence>
<evidence type="ECO:0000256" key="4">
    <source>
        <dbReference type="RuleBase" id="RU000481"/>
    </source>
</evidence>
<dbReference type="GO" id="GO:0030170">
    <property type="term" value="F:pyridoxal phosphate binding"/>
    <property type="evidence" value="ECO:0007669"/>
    <property type="project" value="InterPro"/>
</dbReference>
<dbReference type="Pfam" id="PF00155">
    <property type="entry name" value="Aminotran_1_2"/>
    <property type="match status" value="1"/>
</dbReference>
<keyword evidence="3 4" id="KW-0808">Transferase</keyword>
<proteinExistence type="inferred from homology"/>
<dbReference type="PANTHER" id="PTHR42832">
    <property type="entry name" value="AMINO ACID AMINOTRANSFERASE"/>
    <property type="match status" value="1"/>
</dbReference>
<evidence type="ECO:0000256" key="3">
    <source>
        <dbReference type="ARBA" id="ARBA00022679"/>
    </source>
</evidence>
<feature type="domain" description="Aminotransferase class I/classII large" evidence="5">
    <location>
        <begin position="33"/>
        <end position="383"/>
    </location>
</feature>
<evidence type="ECO:0000256" key="2">
    <source>
        <dbReference type="ARBA" id="ARBA00022576"/>
    </source>
</evidence>
<reference evidence="7" key="1">
    <citation type="submission" date="2017-06" db="EMBL/GenBank/DDBJ databases">
        <authorList>
            <person name="Varghese N."/>
            <person name="Submissions S."/>
        </authorList>
    </citation>
    <scope>NUCLEOTIDE SEQUENCE [LARGE SCALE GENOMIC DNA]</scope>
    <source>
        <strain evidence="7">NKM1</strain>
    </source>
</reference>
<evidence type="ECO:0000256" key="1">
    <source>
        <dbReference type="ARBA" id="ARBA00001933"/>
    </source>
</evidence>
<dbReference type="RefSeq" id="WP_089319049.1">
    <property type="nucleotide sequence ID" value="NZ_FZOQ01000007.1"/>
</dbReference>